<evidence type="ECO:0000256" key="6">
    <source>
        <dbReference type="ARBA" id="ARBA00023308"/>
    </source>
</evidence>
<keyword evidence="5" id="KW-0067">ATP-binding</keyword>
<dbReference type="GO" id="GO:0019301">
    <property type="term" value="P:rhamnose catabolic process"/>
    <property type="evidence" value="ECO:0007669"/>
    <property type="project" value="InterPro"/>
</dbReference>
<evidence type="ECO:0000313" key="9">
    <source>
        <dbReference type="EMBL" id="CUQ87441.1"/>
    </source>
</evidence>
<dbReference type="InterPro" id="IPR050406">
    <property type="entry name" value="FGGY_Carb_Kinase"/>
</dbReference>
<dbReference type="InterPro" id="IPR018485">
    <property type="entry name" value="FGGY_C"/>
</dbReference>
<evidence type="ECO:0000259" key="7">
    <source>
        <dbReference type="Pfam" id="PF00370"/>
    </source>
</evidence>
<organism evidence="9 11">
    <name type="scientific">[Ruminococcus] torques</name>
    <dbReference type="NCBI Taxonomy" id="33039"/>
    <lineage>
        <taxon>Bacteria</taxon>
        <taxon>Bacillati</taxon>
        <taxon>Bacillota</taxon>
        <taxon>Clostridia</taxon>
        <taxon>Lachnospirales</taxon>
        <taxon>Lachnospiraceae</taxon>
        <taxon>Mediterraneibacter</taxon>
    </lineage>
</organism>
<dbReference type="CDD" id="cd07771">
    <property type="entry name" value="ASKHA_NBD_FGGY_RhaB-like"/>
    <property type="match status" value="1"/>
</dbReference>
<keyword evidence="4 9" id="KW-0418">Kinase</keyword>
<evidence type="ECO:0000259" key="8">
    <source>
        <dbReference type="Pfam" id="PF02782"/>
    </source>
</evidence>
<dbReference type="InterPro" id="IPR043129">
    <property type="entry name" value="ATPase_NBD"/>
</dbReference>
<accession>A0A174YGV5</accession>
<dbReference type="PANTHER" id="PTHR43095">
    <property type="entry name" value="SUGAR KINASE"/>
    <property type="match status" value="1"/>
</dbReference>
<evidence type="ECO:0000256" key="4">
    <source>
        <dbReference type="ARBA" id="ARBA00022777"/>
    </source>
</evidence>
<dbReference type="GO" id="GO:0008993">
    <property type="term" value="F:rhamnulokinase activity"/>
    <property type="evidence" value="ECO:0007669"/>
    <property type="project" value="UniProtKB-EC"/>
</dbReference>
<dbReference type="PANTHER" id="PTHR43095:SF5">
    <property type="entry name" value="XYLULOSE KINASE"/>
    <property type="match status" value="1"/>
</dbReference>
<dbReference type="OrthoDB" id="9761504at2"/>
<dbReference type="SUPFAM" id="SSF53067">
    <property type="entry name" value="Actin-like ATPase domain"/>
    <property type="match status" value="2"/>
</dbReference>
<dbReference type="InterPro" id="IPR018484">
    <property type="entry name" value="FGGY_N"/>
</dbReference>
<dbReference type="Pfam" id="PF00370">
    <property type="entry name" value="FGGY_N"/>
    <property type="match status" value="1"/>
</dbReference>
<evidence type="ECO:0000313" key="10">
    <source>
        <dbReference type="EMBL" id="VUW93204.1"/>
    </source>
</evidence>
<dbReference type="Proteomes" id="UP000363661">
    <property type="component" value="Unassembled WGS sequence"/>
</dbReference>
<dbReference type="EC" id="2.7.1.5" evidence="9"/>
<sequence length="488" mass="54741">MEKKVLAFDFGASGGRAMCGTFDGDKISIEELHRFSNDPVILNGSMYWDVLRLFFEIKQGLIKAKKCGKIESIGIDTWGVDFGLIDEEGRLLENPVHYRDARTEGMIEESFKLIDKEKFYQITGNQFMDLNTAFQLLSLVKTRKELLEKADKMILMPDLFNYFLTGEKKAEYSIASTTQLLDAKKGEWSDEVIEALGIPKHIFPEIVPTGTKIGTLTDEICTELGLDKIDVMAVAGHDTQSALVSVPTSEEDFIFLSCGTWSLLGTELAEPIINEKSEHYNITNEGGYGRKISFLKNIIGLWCIQESRRQWIREGNEYGFGELEIMAKEAPALQSFIDPDAPEFTPAGDIPTRIREFCKKTGQPVPETVGEVVRCINQSLAMKYRHAMEEIKECTGKDYKTVYMVGGGTQSALLCQFTANACGCRVSAGPIEATVLGNIALQLMASGDIKSIEEAREIIKRSQDIKIYEPQDKEAWDEAYERFKKILV</sequence>
<dbReference type="Gene3D" id="3.30.420.40">
    <property type="match status" value="2"/>
</dbReference>
<evidence type="ECO:0000256" key="2">
    <source>
        <dbReference type="ARBA" id="ARBA00022679"/>
    </source>
</evidence>
<dbReference type="Pfam" id="PF02782">
    <property type="entry name" value="FGGY_C"/>
    <property type="match status" value="1"/>
</dbReference>
<feature type="domain" description="Carbohydrate kinase FGGY N-terminal" evidence="7">
    <location>
        <begin position="5"/>
        <end position="244"/>
    </location>
</feature>
<reference evidence="10 12" key="2">
    <citation type="submission" date="2019-07" db="EMBL/GenBank/DDBJ databases">
        <authorList>
            <person name="Hibberd C M."/>
            <person name="Gehrig L. J."/>
            <person name="Chang H.-W."/>
            <person name="Venkatesh S."/>
        </authorList>
    </citation>
    <scope>NUCLEOTIDE SEQUENCE [LARGE SCALE GENOMIC DNA]</scope>
    <source>
        <strain evidence="10">Ruminococcus_torques_SSTS_Bg7063</strain>
    </source>
</reference>
<feature type="domain" description="Carbohydrate kinase FGGY C-terminal" evidence="8">
    <location>
        <begin position="256"/>
        <end position="445"/>
    </location>
</feature>
<evidence type="ECO:0000313" key="11">
    <source>
        <dbReference type="Proteomes" id="UP000078383"/>
    </source>
</evidence>
<gene>
    <name evidence="9" type="primary">rhaB_2</name>
    <name evidence="10" type="synonym">rhaB_1</name>
    <name evidence="9" type="ORF">ERS852502_01559</name>
    <name evidence="10" type="ORF">RTSSTS7063_00208</name>
</gene>
<keyword evidence="2 9" id="KW-0808">Transferase</keyword>
<name>A0A174YGV5_9FIRM</name>
<dbReference type="GO" id="GO:0005524">
    <property type="term" value="F:ATP binding"/>
    <property type="evidence" value="ECO:0007669"/>
    <property type="project" value="UniProtKB-KW"/>
</dbReference>
<evidence type="ECO:0000256" key="5">
    <source>
        <dbReference type="ARBA" id="ARBA00022840"/>
    </source>
</evidence>
<keyword evidence="6" id="KW-0684">Rhamnose metabolism</keyword>
<dbReference type="PIRSF" id="PIRSF000538">
    <property type="entry name" value="GlpK"/>
    <property type="match status" value="1"/>
</dbReference>
<dbReference type="InterPro" id="IPR000577">
    <property type="entry name" value="Carb_kinase_FGGY"/>
</dbReference>
<dbReference type="EMBL" id="CABHNA010000019">
    <property type="protein sequence ID" value="VUW93204.1"/>
    <property type="molecule type" value="Genomic_DNA"/>
</dbReference>
<protein>
    <submittedName>
        <fullName evidence="9">Rhamnulokinase</fullName>
        <ecNumber evidence="9">2.7.1.5</ecNumber>
    </submittedName>
</protein>
<dbReference type="Proteomes" id="UP000078383">
    <property type="component" value="Unassembled WGS sequence"/>
</dbReference>
<dbReference type="AlphaFoldDB" id="A0A174YGV5"/>
<evidence type="ECO:0000256" key="1">
    <source>
        <dbReference type="ARBA" id="ARBA00009156"/>
    </source>
</evidence>
<comment type="similarity">
    <text evidence="1">Belongs to the FGGY kinase family.</text>
</comment>
<dbReference type="InterPro" id="IPR013449">
    <property type="entry name" value="Rhamnulokinase"/>
</dbReference>
<evidence type="ECO:0000256" key="3">
    <source>
        <dbReference type="ARBA" id="ARBA00022741"/>
    </source>
</evidence>
<reference evidence="9 11" key="1">
    <citation type="submission" date="2015-09" db="EMBL/GenBank/DDBJ databases">
        <authorList>
            <consortium name="Pathogen Informatics"/>
        </authorList>
    </citation>
    <scope>NUCLEOTIDE SEQUENCE [LARGE SCALE GENOMIC DNA]</scope>
    <source>
        <strain evidence="9 11">2789STDY5834889</strain>
    </source>
</reference>
<evidence type="ECO:0000313" key="12">
    <source>
        <dbReference type="Proteomes" id="UP000363661"/>
    </source>
</evidence>
<keyword evidence="12" id="KW-1185">Reference proteome</keyword>
<proteinExistence type="inferred from homology"/>
<dbReference type="EMBL" id="CZBX01000006">
    <property type="protein sequence ID" value="CUQ87441.1"/>
    <property type="molecule type" value="Genomic_DNA"/>
</dbReference>
<keyword evidence="3" id="KW-0547">Nucleotide-binding</keyword>